<organism evidence="2 3">
    <name type="scientific">Streptomyces yaizuensis</name>
    <dbReference type="NCBI Taxonomy" id="2989713"/>
    <lineage>
        <taxon>Bacteria</taxon>
        <taxon>Bacillati</taxon>
        <taxon>Actinomycetota</taxon>
        <taxon>Actinomycetes</taxon>
        <taxon>Kitasatosporales</taxon>
        <taxon>Streptomycetaceae</taxon>
        <taxon>Streptomyces</taxon>
    </lineage>
</organism>
<comment type="caution">
    <text evidence="2">The sequence shown here is derived from an EMBL/GenBank/DDBJ whole genome shotgun (WGS) entry which is preliminary data.</text>
</comment>
<protein>
    <submittedName>
        <fullName evidence="2">DUF397 domain-containing protein</fullName>
    </submittedName>
</protein>
<evidence type="ECO:0000259" key="1">
    <source>
        <dbReference type="Pfam" id="PF04149"/>
    </source>
</evidence>
<sequence length="68" mass="6963">MTTTTDSLRWIKSSYSSNGGNCIEFAPAYASATGVVPVRDSKQVGGPVLMVSAPAFAGLVTLARGADL</sequence>
<evidence type="ECO:0000313" key="2">
    <source>
        <dbReference type="EMBL" id="GLF98635.1"/>
    </source>
</evidence>
<reference evidence="2 3" key="1">
    <citation type="submission" date="2022-10" db="EMBL/GenBank/DDBJ databases">
        <title>Draft genome sequence of Streptomyces sp. YSPA8.</title>
        <authorList>
            <person name="Moriuchi R."/>
            <person name="Dohra H."/>
            <person name="Yamamura H."/>
            <person name="Kodani S."/>
        </authorList>
    </citation>
    <scope>NUCLEOTIDE SEQUENCE [LARGE SCALE GENOMIC DNA]</scope>
    <source>
        <strain evidence="2 3">YSPA8</strain>
    </source>
</reference>
<dbReference type="RefSeq" id="WP_323450604.1">
    <property type="nucleotide sequence ID" value="NZ_BSBI01000015.1"/>
</dbReference>
<feature type="domain" description="DUF397" evidence="1">
    <location>
        <begin position="8"/>
        <end position="63"/>
    </location>
</feature>
<name>A0ABQ5P7S9_9ACTN</name>
<evidence type="ECO:0000313" key="3">
    <source>
        <dbReference type="Proteomes" id="UP001291653"/>
    </source>
</evidence>
<keyword evidence="3" id="KW-1185">Reference proteome</keyword>
<accession>A0ABQ5P7S9</accession>
<dbReference type="InterPro" id="IPR007278">
    <property type="entry name" value="DUF397"/>
</dbReference>
<dbReference type="EMBL" id="BSBI01000015">
    <property type="protein sequence ID" value="GLF98635.1"/>
    <property type="molecule type" value="Genomic_DNA"/>
</dbReference>
<dbReference type="Proteomes" id="UP001291653">
    <property type="component" value="Unassembled WGS sequence"/>
</dbReference>
<proteinExistence type="predicted"/>
<gene>
    <name evidence="2" type="ORF">SYYSPA8_30080</name>
</gene>
<dbReference type="Pfam" id="PF04149">
    <property type="entry name" value="DUF397"/>
    <property type="match status" value="1"/>
</dbReference>